<organism evidence="1 2">
    <name type="scientific">Cichorium intybus</name>
    <name type="common">Chicory</name>
    <dbReference type="NCBI Taxonomy" id="13427"/>
    <lineage>
        <taxon>Eukaryota</taxon>
        <taxon>Viridiplantae</taxon>
        <taxon>Streptophyta</taxon>
        <taxon>Embryophyta</taxon>
        <taxon>Tracheophyta</taxon>
        <taxon>Spermatophyta</taxon>
        <taxon>Magnoliopsida</taxon>
        <taxon>eudicotyledons</taxon>
        <taxon>Gunneridae</taxon>
        <taxon>Pentapetalae</taxon>
        <taxon>asterids</taxon>
        <taxon>campanulids</taxon>
        <taxon>Asterales</taxon>
        <taxon>Asteraceae</taxon>
        <taxon>Cichorioideae</taxon>
        <taxon>Cichorieae</taxon>
        <taxon>Cichoriinae</taxon>
        <taxon>Cichorium</taxon>
    </lineage>
</organism>
<dbReference type="EMBL" id="CM042011">
    <property type="protein sequence ID" value="KAI3766419.1"/>
    <property type="molecule type" value="Genomic_DNA"/>
</dbReference>
<reference evidence="1 2" key="2">
    <citation type="journal article" date="2022" name="Mol. Ecol. Resour.">
        <title>The genomes of chicory, endive, great burdock and yacon provide insights into Asteraceae paleo-polyploidization history and plant inulin production.</title>
        <authorList>
            <person name="Fan W."/>
            <person name="Wang S."/>
            <person name="Wang H."/>
            <person name="Wang A."/>
            <person name="Jiang F."/>
            <person name="Liu H."/>
            <person name="Zhao H."/>
            <person name="Xu D."/>
            <person name="Zhang Y."/>
        </authorList>
    </citation>
    <scope>NUCLEOTIDE SEQUENCE [LARGE SCALE GENOMIC DNA]</scope>
    <source>
        <strain evidence="2">cv. Punajuju</strain>
        <tissue evidence="1">Leaves</tissue>
    </source>
</reference>
<evidence type="ECO:0000313" key="2">
    <source>
        <dbReference type="Proteomes" id="UP001055811"/>
    </source>
</evidence>
<gene>
    <name evidence="1" type="ORF">L2E82_16476</name>
</gene>
<evidence type="ECO:0000313" key="1">
    <source>
        <dbReference type="EMBL" id="KAI3766419.1"/>
    </source>
</evidence>
<protein>
    <submittedName>
        <fullName evidence="1">Uncharacterized protein</fullName>
    </submittedName>
</protein>
<sequence>MRKPGIEVNAGKKETVRIRKHGIDVNASKEERLNSLSVFIRYFYFGHPHIRMKAHTPHHPLSVISNLSLCL</sequence>
<proteinExistence type="predicted"/>
<dbReference type="Proteomes" id="UP001055811">
    <property type="component" value="Linkage Group LG03"/>
</dbReference>
<reference evidence="2" key="1">
    <citation type="journal article" date="2022" name="Mol. Ecol. Resour.">
        <title>The genomes of chicory, endive, great burdock and yacon provide insights into Asteraceae palaeo-polyploidization history and plant inulin production.</title>
        <authorList>
            <person name="Fan W."/>
            <person name="Wang S."/>
            <person name="Wang H."/>
            <person name="Wang A."/>
            <person name="Jiang F."/>
            <person name="Liu H."/>
            <person name="Zhao H."/>
            <person name="Xu D."/>
            <person name="Zhang Y."/>
        </authorList>
    </citation>
    <scope>NUCLEOTIDE SEQUENCE [LARGE SCALE GENOMIC DNA]</scope>
    <source>
        <strain evidence="2">cv. Punajuju</strain>
    </source>
</reference>
<comment type="caution">
    <text evidence="1">The sequence shown here is derived from an EMBL/GenBank/DDBJ whole genome shotgun (WGS) entry which is preliminary data.</text>
</comment>
<keyword evidence="2" id="KW-1185">Reference proteome</keyword>
<name>A0ACB9F551_CICIN</name>
<accession>A0ACB9F551</accession>